<dbReference type="InterPro" id="IPR032466">
    <property type="entry name" value="Metal_Hydrolase"/>
</dbReference>
<dbReference type="HAMAP" id="MF_00372">
    <property type="entry name" value="HutI"/>
    <property type="match status" value="1"/>
</dbReference>
<dbReference type="Proteomes" id="UP000002019">
    <property type="component" value="Chromosome"/>
</dbReference>
<dbReference type="InterPro" id="IPR011059">
    <property type="entry name" value="Metal-dep_hydrolase_composite"/>
</dbReference>
<protein>
    <recommendedName>
        <fullName evidence="1 7">Imidazolonepropionase</fullName>
        <ecNumber evidence="1 7">3.5.2.7</ecNumber>
    </recommendedName>
    <alternativeName>
        <fullName evidence="7">Imidazolone-5-propionate hydrolase</fullName>
    </alternativeName>
</protein>
<evidence type="ECO:0000256" key="3">
    <source>
        <dbReference type="ARBA" id="ARBA00022801"/>
    </source>
</evidence>
<dbReference type="GO" id="GO:0005737">
    <property type="term" value="C:cytoplasm"/>
    <property type="evidence" value="ECO:0007669"/>
    <property type="project" value="UniProtKB-SubCell"/>
</dbReference>
<feature type="binding site" evidence="7">
    <location>
        <position position="332"/>
    </location>
    <ligand>
        <name>Zn(2+)</name>
        <dbReference type="ChEBI" id="CHEBI:29105"/>
    </ligand>
</feature>
<dbReference type="PANTHER" id="PTHR42752">
    <property type="entry name" value="IMIDAZOLONEPROPIONASE"/>
    <property type="match status" value="1"/>
</dbReference>
<dbReference type="GO" id="GO:0019556">
    <property type="term" value="P:L-histidine catabolic process to glutamate and formamide"/>
    <property type="evidence" value="ECO:0007669"/>
    <property type="project" value="UniProtKB-UniRule"/>
</dbReference>
<comment type="subcellular location">
    <subcellularLocation>
        <location evidence="7">Cytoplasm</location>
    </subcellularLocation>
</comment>
<feature type="domain" description="Amidohydrolase-related" evidence="8">
    <location>
        <begin position="78"/>
        <end position="395"/>
    </location>
</feature>
<feature type="binding site" evidence="7">
    <location>
        <position position="192"/>
    </location>
    <ligand>
        <name>4-imidazolone-5-propanoate</name>
        <dbReference type="ChEBI" id="CHEBI:77893"/>
    </ligand>
</feature>
<dbReference type="eggNOG" id="COG1228">
    <property type="taxonomic scope" value="Bacteria"/>
</dbReference>
<feature type="binding site" evidence="7">
    <location>
        <position position="337"/>
    </location>
    <ligand>
        <name>4-imidazolone-5-propanoate</name>
        <dbReference type="ChEBI" id="CHEBI:77893"/>
    </ligand>
</feature>
<organism evidence="9 10">
    <name type="scientific">Cloacimonas acidaminovorans (strain Evry)</name>
    <dbReference type="NCBI Taxonomy" id="459349"/>
    <lineage>
        <taxon>Bacteria</taxon>
        <taxon>Pseudomonadati</taxon>
        <taxon>Candidatus Cloacimonadota</taxon>
        <taxon>Candidatus Cloacimonadia</taxon>
        <taxon>Candidatus Cloacimonadales</taxon>
        <taxon>Candidatus Cloacimonadaceae</taxon>
        <taxon>Candidatus Cloacimonas</taxon>
    </lineage>
</organism>
<dbReference type="FunFam" id="3.20.20.140:FF:000007">
    <property type="entry name" value="Imidazolonepropionase"/>
    <property type="match status" value="1"/>
</dbReference>
<dbReference type="EC" id="3.5.2.7" evidence="1 7"/>
<evidence type="ECO:0000256" key="7">
    <source>
        <dbReference type="HAMAP-Rule" id="MF_00372"/>
    </source>
</evidence>
<dbReference type="SUPFAM" id="SSF51556">
    <property type="entry name" value="Metallo-dependent hydrolases"/>
    <property type="match status" value="1"/>
</dbReference>
<proteinExistence type="inferred from homology"/>
<dbReference type="GO" id="GO:0019557">
    <property type="term" value="P:L-histidine catabolic process to glutamate and formate"/>
    <property type="evidence" value="ECO:0007669"/>
    <property type="project" value="UniProtKB-UniPathway"/>
</dbReference>
<evidence type="ECO:0000313" key="9">
    <source>
        <dbReference type="EMBL" id="CAO80327.1"/>
    </source>
</evidence>
<dbReference type="AlphaFoldDB" id="B0VJX6"/>
<dbReference type="NCBIfam" id="TIGR01224">
    <property type="entry name" value="hutI"/>
    <property type="match status" value="1"/>
</dbReference>
<dbReference type="STRING" id="459349.CLOAM0424"/>
<feature type="binding site" evidence="7">
    <location>
        <position position="334"/>
    </location>
    <ligand>
        <name>N-formimidoyl-L-glutamate</name>
        <dbReference type="ChEBI" id="CHEBI:58928"/>
    </ligand>
</feature>
<feature type="binding site" evidence="7">
    <location>
        <position position="260"/>
    </location>
    <ligand>
        <name>4-imidazolone-5-propanoate</name>
        <dbReference type="ChEBI" id="CHEBI:77893"/>
    </ligand>
</feature>
<keyword evidence="10" id="KW-1185">Reference proteome</keyword>
<feature type="binding site" evidence="7">
    <location>
        <position position="89"/>
    </location>
    <ligand>
        <name>Fe(3+)</name>
        <dbReference type="ChEBI" id="CHEBI:29034"/>
    </ligand>
</feature>
<keyword evidence="2 7" id="KW-0479">Metal-binding</keyword>
<dbReference type="Pfam" id="PF01979">
    <property type="entry name" value="Amidohydro_1"/>
    <property type="match status" value="1"/>
</dbReference>
<dbReference type="InterPro" id="IPR005920">
    <property type="entry name" value="HutI"/>
</dbReference>
<dbReference type="HOGENOM" id="CLU_041647_0_1_0"/>
<dbReference type="Gene3D" id="2.30.40.10">
    <property type="entry name" value="Urease, subunit C, domain 1"/>
    <property type="match status" value="1"/>
</dbReference>
<feature type="binding site" evidence="7">
    <location>
        <position position="87"/>
    </location>
    <ligand>
        <name>Zn(2+)</name>
        <dbReference type="ChEBI" id="CHEBI:29105"/>
    </ligand>
</feature>
<comment type="catalytic activity">
    <reaction evidence="7">
        <text>4-imidazolone-5-propanoate + H2O = N-formimidoyl-L-glutamate</text>
        <dbReference type="Rhea" id="RHEA:23660"/>
        <dbReference type="ChEBI" id="CHEBI:15377"/>
        <dbReference type="ChEBI" id="CHEBI:58928"/>
        <dbReference type="ChEBI" id="CHEBI:77893"/>
        <dbReference type="EC" id="3.5.2.7"/>
    </reaction>
</comment>
<gene>
    <name evidence="7 9" type="primary">hutI</name>
    <name evidence="9" type="ordered locus">CLOAM0424</name>
</gene>
<dbReference type="CDD" id="cd01296">
    <property type="entry name" value="Imidazolone-5PH"/>
    <property type="match status" value="1"/>
</dbReference>
<feature type="binding site" evidence="7">
    <location>
        <position position="89"/>
    </location>
    <ligand>
        <name>Zn(2+)</name>
        <dbReference type="ChEBI" id="CHEBI:29105"/>
    </ligand>
</feature>
<name>B0VJX6_CLOAI</name>
<dbReference type="GO" id="GO:0008270">
    <property type="term" value="F:zinc ion binding"/>
    <property type="evidence" value="ECO:0007669"/>
    <property type="project" value="UniProtKB-UniRule"/>
</dbReference>
<dbReference type="UniPathway" id="UPA00379">
    <property type="reaction ID" value="UER00551"/>
</dbReference>
<keyword evidence="3 7" id="KW-0378">Hydrolase</keyword>
<comment type="similarity">
    <text evidence="7">Belongs to the metallo-dependent hydrolases superfamily. HutI family.</text>
</comment>
<dbReference type="PANTHER" id="PTHR42752:SF1">
    <property type="entry name" value="IMIDAZOLONEPROPIONASE-RELATED"/>
    <property type="match status" value="1"/>
</dbReference>
<feature type="binding site" evidence="7">
    <location>
        <position position="96"/>
    </location>
    <ligand>
        <name>4-imidazolone-5-propanoate</name>
        <dbReference type="ChEBI" id="CHEBI:77893"/>
    </ligand>
</feature>
<feature type="binding site" evidence="7">
    <location>
        <position position="159"/>
    </location>
    <ligand>
        <name>4-imidazolone-5-propanoate</name>
        <dbReference type="ChEBI" id="CHEBI:77893"/>
    </ligand>
</feature>
<evidence type="ECO:0000256" key="4">
    <source>
        <dbReference type="ARBA" id="ARBA00022808"/>
    </source>
</evidence>
<feature type="binding site" evidence="7">
    <location>
        <position position="336"/>
    </location>
    <ligand>
        <name>N-formimidoyl-L-glutamate</name>
        <dbReference type="ChEBI" id="CHEBI:58928"/>
    </ligand>
</feature>
<feature type="binding site" evidence="7">
    <location>
        <position position="257"/>
    </location>
    <ligand>
        <name>Zn(2+)</name>
        <dbReference type="ChEBI" id="CHEBI:29105"/>
    </ligand>
</feature>
<keyword evidence="4 7" id="KW-0369">Histidine metabolism</keyword>
<evidence type="ECO:0000313" key="10">
    <source>
        <dbReference type="Proteomes" id="UP000002019"/>
    </source>
</evidence>
<dbReference type="InterPro" id="IPR006680">
    <property type="entry name" value="Amidohydro-rel"/>
</dbReference>
<feature type="binding site" evidence="7">
    <location>
        <position position="87"/>
    </location>
    <ligand>
        <name>Fe(3+)</name>
        <dbReference type="ChEBI" id="CHEBI:29034"/>
    </ligand>
</feature>
<comment type="cofactor">
    <cofactor evidence="7">
        <name>Zn(2+)</name>
        <dbReference type="ChEBI" id="CHEBI:29105"/>
    </cofactor>
    <cofactor evidence="7">
        <name>Fe(3+)</name>
        <dbReference type="ChEBI" id="CHEBI:29034"/>
    </cofactor>
    <text evidence="7">Binds 1 zinc or iron ion per subunit.</text>
</comment>
<dbReference type="GO" id="GO:0005506">
    <property type="term" value="F:iron ion binding"/>
    <property type="evidence" value="ECO:0007669"/>
    <property type="project" value="UniProtKB-UniRule"/>
</dbReference>
<comment type="pathway">
    <text evidence="7">Amino-acid degradation; L-histidine degradation into L-glutamate; N-formimidoyl-L-glutamate from L-histidine: step 3/3.</text>
</comment>
<dbReference type="Gene3D" id="3.20.20.140">
    <property type="entry name" value="Metal-dependent hydrolases"/>
    <property type="match status" value="1"/>
</dbReference>
<keyword evidence="7" id="KW-0963">Cytoplasm</keyword>
<reference evidence="9 10" key="1">
    <citation type="journal article" date="2008" name="J. Bacteriol.">
        <title>'Candidatus Cloacamonas acidaminovorans': genome sequence reconstruction provides a first glimpse of a new bacterial division.</title>
        <authorList>
            <person name="Pelletier E."/>
            <person name="Kreimeyer A."/>
            <person name="Bocs S."/>
            <person name="Rouy Z."/>
            <person name="Gyapay G."/>
            <person name="Chouari R."/>
            <person name="Riviere D."/>
            <person name="Ganesan A."/>
            <person name="Daegelen P."/>
            <person name="Sghir A."/>
            <person name="Cohen G.N."/>
            <person name="Medigue C."/>
            <person name="Weissenbach J."/>
            <person name="Le Paslier D."/>
        </authorList>
    </citation>
    <scope>NUCLEOTIDE SEQUENCE [LARGE SCALE GENOMIC DNA]</scope>
    <source>
        <strain evidence="10">Evry</strain>
    </source>
</reference>
<feature type="binding site" evidence="7">
    <location>
        <position position="332"/>
    </location>
    <ligand>
        <name>Fe(3+)</name>
        <dbReference type="ChEBI" id="CHEBI:29034"/>
    </ligand>
</feature>
<evidence type="ECO:0000259" key="8">
    <source>
        <dbReference type="Pfam" id="PF01979"/>
    </source>
</evidence>
<dbReference type="GO" id="GO:0050480">
    <property type="term" value="F:imidazolonepropionase activity"/>
    <property type="evidence" value="ECO:0007669"/>
    <property type="project" value="UniProtKB-UniRule"/>
</dbReference>
<feature type="binding site" evidence="7">
    <location>
        <position position="257"/>
    </location>
    <ligand>
        <name>Fe(3+)</name>
        <dbReference type="ChEBI" id="CHEBI:29034"/>
    </ligand>
</feature>
<evidence type="ECO:0000256" key="1">
    <source>
        <dbReference type="ARBA" id="ARBA00012864"/>
    </source>
</evidence>
<dbReference type="EMBL" id="CU466930">
    <property type="protein sequence ID" value="CAO80327.1"/>
    <property type="molecule type" value="Genomic_DNA"/>
</dbReference>
<evidence type="ECO:0000256" key="6">
    <source>
        <dbReference type="ARBA" id="ARBA00023004"/>
    </source>
</evidence>
<keyword evidence="6 7" id="KW-0408">Iron</keyword>
<feature type="binding site" evidence="7">
    <location>
        <position position="159"/>
    </location>
    <ligand>
        <name>N-formimidoyl-L-glutamate</name>
        <dbReference type="ChEBI" id="CHEBI:58928"/>
    </ligand>
</feature>
<comment type="function">
    <text evidence="7">Catalyzes the hydrolytic cleavage of the carbon-nitrogen bond in imidazolone-5-propanoate to yield N-formimidoyl-L-glutamate. It is the third step in the universal histidine degradation pathway.</text>
</comment>
<dbReference type="SUPFAM" id="SSF51338">
    <property type="entry name" value="Composite domain of metallo-dependent hydrolases"/>
    <property type="match status" value="1"/>
</dbReference>
<sequence length="424" mass="46163">MLKCEERMNADVIIINISQLVTLANNSKPRYGKEMEESAIITDAGIAIKGGNIIEINDSKAIGNKYLTSELIDAEGKIATPGFVDCHTHPVFVHTREDEFAMRLQGKSYVEIAKAGGGILSTIQTTRNADEDLLFELAKKRILKMMQLGTTTLEAKSGYGLNTPSELKQLRVIKRLQEELPIDIVPTFLGAHEFPEEYRNNHSGYVELLCKEMIPAVAEQGIAEFCDIFTEAHTFNIEESRQILTCAGEHGLKLKMHCDEIEPIGGAELAAELKCISADHLGSASETGIKALKKAGVIPVLLPATLFSLQSKTYANARLMMDLGLPVAIATDFNPGSCNCDSMQFTMSLACLQMGLTPSSALCAATLNSAYALDRGNQIGSLEAGKKADIVLWDIPGINFIPYHLGSSYVERVLKCGKTIYKAT</sequence>
<dbReference type="KEGG" id="caci:CLOAM0424"/>
<evidence type="ECO:0000256" key="5">
    <source>
        <dbReference type="ARBA" id="ARBA00022833"/>
    </source>
</evidence>
<keyword evidence="5 7" id="KW-0862">Zinc</keyword>
<evidence type="ECO:0000256" key="2">
    <source>
        <dbReference type="ARBA" id="ARBA00022723"/>
    </source>
</evidence>
<accession>B0VJX6</accession>